<dbReference type="PANTHER" id="PTHR12899:SF3">
    <property type="entry name" value="LARGE RIBOSOMAL SUBUNIT PROTEIN UL18M"/>
    <property type="match status" value="1"/>
</dbReference>
<dbReference type="Gene3D" id="3.30.420.100">
    <property type="match status" value="1"/>
</dbReference>
<comment type="similarity">
    <text evidence="1 7">Belongs to the universal ribosomal protein uL18 family.</text>
</comment>
<proteinExistence type="inferred from homology"/>
<dbReference type="Pfam" id="PF00861">
    <property type="entry name" value="Ribosomal_L18p"/>
    <property type="match status" value="1"/>
</dbReference>
<dbReference type="InterPro" id="IPR057268">
    <property type="entry name" value="Ribosomal_L18"/>
</dbReference>
<protein>
    <recommendedName>
        <fullName evidence="6 7">Large ribosomal subunit protein uL18</fullName>
    </recommendedName>
</protein>
<evidence type="ECO:0000313" key="8">
    <source>
        <dbReference type="EMBL" id="PIT86161.1"/>
    </source>
</evidence>
<evidence type="ECO:0000256" key="4">
    <source>
        <dbReference type="ARBA" id="ARBA00022980"/>
    </source>
</evidence>
<dbReference type="InterPro" id="IPR005484">
    <property type="entry name" value="Ribosomal_uL18_bac/plant/anim"/>
</dbReference>
<reference evidence="9" key="1">
    <citation type="submission" date="2017-09" db="EMBL/GenBank/DDBJ databases">
        <title>Depth-based differentiation of microbial function through sediment-hosted aquifers and enrichment of novel symbionts in the deep terrestrial subsurface.</title>
        <authorList>
            <person name="Probst A.J."/>
            <person name="Ladd B."/>
            <person name="Jarett J.K."/>
            <person name="Geller-Mcgrath D.E."/>
            <person name="Sieber C.M.K."/>
            <person name="Emerson J.B."/>
            <person name="Anantharaman K."/>
            <person name="Thomas B.C."/>
            <person name="Malmstrom R."/>
            <person name="Stieglmeier M."/>
            <person name="Klingl A."/>
            <person name="Woyke T."/>
            <person name="Ryan C.M."/>
            <person name="Banfield J.F."/>
        </authorList>
    </citation>
    <scope>NUCLEOTIDE SEQUENCE [LARGE SCALE GENOMIC DNA]</scope>
</reference>
<dbReference type="CDD" id="cd00432">
    <property type="entry name" value="Ribosomal_L18_L5e"/>
    <property type="match status" value="1"/>
</dbReference>
<gene>
    <name evidence="7" type="primary">rplR</name>
    <name evidence="8" type="ORF">COU33_04665</name>
</gene>
<dbReference type="EMBL" id="PFBZ01000199">
    <property type="protein sequence ID" value="PIT86161.1"/>
    <property type="molecule type" value="Genomic_DNA"/>
</dbReference>
<comment type="function">
    <text evidence="7">This is one of the proteins that bind and probably mediate the attachment of the 5S RNA into the large ribosomal subunit, where it forms part of the central protuberance.</text>
</comment>
<dbReference type="NCBIfam" id="TIGR00060">
    <property type="entry name" value="L18_bact"/>
    <property type="match status" value="1"/>
</dbReference>
<evidence type="ECO:0000256" key="2">
    <source>
        <dbReference type="ARBA" id="ARBA00022730"/>
    </source>
</evidence>
<comment type="caution">
    <text evidence="8">The sequence shown here is derived from an EMBL/GenBank/DDBJ whole genome shotgun (WGS) entry which is preliminary data.</text>
</comment>
<keyword evidence="2 7" id="KW-0699">rRNA-binding</keyword>
<evidence type="ECO:0000256" key="3">
    <source>
        <dbReference type="ARBA" id="ARBA00022884"/>
    </source>
</evidence>
<keyword evidence="5 7" id="KW-0687">Ribonucleoprotein</keyword>
<sequence length="125" mass="13523">MNKSKQTRQQKRERRHARIRATISGTALRPRLNVFRSLRGMNVQLIDDFAGKTLISVNSKTDAGNIADAGERKGKVAVAYLLGKTIGEKAKAAGITTVVFDRGGYGYLGRVKSVADGARDAGLTF</sequence>
<keyword evidence="4 7" id="KW-0689">Ribosomal protein</keyword>
<dbReference type="PANTHER" id="PTHR12899">
    <property type="entry name" value="39S RIBOSOMAL PROTEIN L18, MITOCHONDRIAL"/>
    <property type="match status" value="1"/>
</dbReference>
<evidence type="ECO:0000313" key="9">
    <source>
        <dbReference type="Proteomes" id="UP000229362"/>
    </source>
</evidence>
<evidence type="ECO:0000256" key="1">
    <source>
        <dbReference type="ARBA" id="ARBA00007116"/>
    </source>
</evidence>
<evidence type="ECO:0000256" key="6">
    <source>
        <dbReference type="ARBA" id="ARBA00035197"/>
    </source>
</evidence>
<dbReference type="Proteomes" id="UP000229362">
    <property type="component" value="Unassembled WGS sequence"/>
</dbReference>
<organism evidence="8 9">
    <name type="scientific">Candidatus Magasanikbacteria bacterium CG10_big_fil_rev_8_21_14_0_10_43_6</name>
    <dbReference type="NCBI Taxonomy" id="1974650"/>
    <lineage>
        <taxon>Bacteria</taxon>
        <taxon>Candidatus Magasanikiibacteriota</taxon>
    </lineage>
</organism>
<dbReference type="HAMAP" id="MF_01337_B">
    <property type="entry name" value="Ribosomal_uL18_B"/>
    <property type="match status" value="1"/>
</dbReference>
<dbReference type="GO" id="GO:0008097">
    <property type="term" value="F:5S rRNA binding"/>
    <property type="evidence" value="ECO:0007669"/>
    <property type="project" value="TreeGrafter"/>
</dbReference>
<dbReference type="GO" id="GO:0006412">
    <property type="term" value="P:translation"/>
    <property type="evidence" value="ECO:0007669"/>
    <property type="project" value="UniProtKB-UniRule"/>
</dbReference>
<keyword evidence="3 7" id="KW-0694">RNA-binding</keyword>
<evidence type="ECO:0000256" key="7">
    <source>
        <dbReference type="HAMAP-Rule" id="MF_01337"/>
    </source>
</evidence>
<dbReference type="AlphaFoldDB" id="A0A2M6W037"/>
<name>A0A2M6W037_9BACT</name>
<dbReference type="InterPro" id="IPR004389">
    <property type="entry name" value="Ribosomal_uL18_bac-type"/>
</dbReference>
<dbReference type="GO" id="GO:0003735">
    <property type="term" value="F:structural constituent of ribosome"/>
    <property type="evidence" value="ECO:0007669"/>
    <property type="project" value="InterPro"/>
</dbReference>
<accession>A0A2M6W037</accession>
<evidence type="ECO:0000256" key="5">
    <source>
        <dbReference type="ARBA" id="ARBA00023274"/>
    </source>
</evidence>
<comment type="subunit">
    <text evidence="7">Part of the 50S ribosomal subunit; part of the 5S rRNA/L5/L18/L25 subcomplex. Contacts the 5S and 23S rRNAs.</text>
</comment>
<dbReference type="SUPFAM" id="SSF53137">
    <property type="entry name" value="Translational machinery components"/>
    <property type="match status" value="1"/>
</dbReference>
<dbReference type="GO" id="GO:0022625">
    <property type="term" value="C:cytosolic large ribosomal subunit"/>
    <property type="evidence" value="ECO:0007669"/>
    <property type="project" value="TreeGrafter"/>
</dbReference>